<evidence type="ECO:0000313" key="2">
    <source>
        <dbReference type="EMBL" id="MCI41664.1"/>
    </source>
</evidence>
<sequence length="116" mass="12962">TVGGQPEARQGEQHATTQTGGIEVTLAEFMKLKPPTFSGFDASEDPQRFIDGLERLWRALGCSNIRAAELTSFQLEGVAYDWFDTVSRGREVGSPTMAWDEFSQLFMARFLPESVR</sequence>
<dbReference type="EMBL" id="LXQA010294824">
    <property type="protein sequence ID" value="MCI41664.1"/>
    <property type="molecule type" value="Genomic_DNA"/>
</dbReference>
<proteinExistence type="predicted"/>
<protein>
    <recommendedName>
        <fullName evidence="4">Retrotransposon gag domain-containing protein</fullName>
    </recommendedName>
</protein>
<evidence type="ECO:0000313" key="3">
    <source>
        <dbReference type="Proteomes" id="UP000265520"/>
    </source>
</evidence>
<evidence type="ECO:0000256" key="1">
    <source>
        <dbReference type="SAM" id="MobiDB-lite"/>
    </source>
</evidence>
<keyword evidence="3" id="KW-1185">Reference proteome</keyword>
<feature type="non-terminal residue" evidence="2">
    <location>
        <position position="116"/>
    </location>
</feature>
<feature type="region of interest" description="Disordered" evidence="1">
    <location>
        <begin position="1"/>
        <end position="20"/>
    </location>
</feature>
<evidence type="ECO:0008006" key="4">
    <source>
        <dbReference type="Google" id="ProtNLM"/>
    </source>
</evidence>
<comment type="caution">
    <text evidence="2">The sequence shown here is derived from an EMBL/GenBank/DDBJ whole genome shotgun (WGS) entry which is preliminary data.</text>
</comment>
<feature type="non-terminal residue" evidence="2">
    <location>
        <position position="1"/>
    </location>
</feature>
<reference evidence="2 3" key="1">
    <citation type="journal article" date="2018" name="Front. Plant Sci.">
        <title>Red Clover (Trifolium pratense) and Zigzag Clover (T. medium) - A Picture of Genomic Similarities and Differences.</title>
        <authorList>
            <person name="Dluhosova J."/>
            <person name="Istvanek J."/>
            <person name="Nedelnik J."/>
            <person name="Repkova J."/>
        </authorList>
    </citation>
    <scope>NUCLEOTIDE SEQUENCE [LARGE SCALE GENOMIC DNA]</scope>
    <source>
        <strain evidence="3">cv. 10/8</strain>
        <tissue evidence="2">Leaf</tissue>
    </source>
</reference>
<dbReference type="AlphaFoldDB" id="A0A392S008"/>
<dbReference type="Proteomes" id="UP000265520">
    <property type="component" value="Unassembled WGS sequence"/>
</dbReference>
<organism evidence="2 3">
    <name type="scientific">Trifolium medium</name>
    <dbReference type="NCBI Taxonomy" id="97028"/>
    <lineage>
        <taxon>Eukaryota</taxon>
        <taxon>Viridiplantae</taxon>
        <taxon>Streptophyta</taxon>
        <taxon>Embryophyta</taxon>
        <taxon>Tracheophyta</taxon>
        <taxon>Spermatophyta</taxon>
        <taxon>Magnoliopsida</taxon>
        <taxon>eudicotyledons</taxon>
        <taxon>Gunneridae</taxon>
        <taxon>Pentapetalae</taxon>
        <taxon>rosids</taxon>
        <taxon>fabids</taxon>
        <taxon>Fabales</taxon>
        <taxon>Fabaceae</taxon>
        <taxon>Papilionoideae</taxon>
        <taxon>50 kb inversion clade</taxon>
        <taxon>NPAAA clade</taxon>
        <taxon>Hologalegina</taxon>
        <taxon>IRL clade</taxon>
        <taxon>Trifolieae</taxon>
        <taxon>Trifolium</taxon>
    </lineage>
</organism>
<accession>A0A392S008</accession>
<name>A0A392S008_9FABA</name>